<dbReference type="PANTHER" id="PTHR43367:SF1">
    <property type="entry name" value="TWO-COMPONENT RESPONSE REGULATOR-LIKE APRR6-RELATED"/>
    <property type="match status" value="1"/>
</dbReference>
<keyword evidence="6" id="KW-1185">Reference proteome</keyword>
<dbReference type="GO" id="GO:0000160">
    <property type="term" value="P:phosphorelay signal transduction system"/>
    <property type="evidence" value="ECO:0007669"/>
    <property type="project" value="InterPro"/>
</dbReference>
<feature type="modified residue" description="4-aspartylphosphate" evidence="1">
    <location>
        <position position="60"/>
    </location>
</feature>
<dbReference type="Proteomes" id="UP000042527">
    <property type="component" value="Unassembled WGS sequence"/>
</dbReference>
<reference evidence="5 7" key="3">
    <citation type="submission" date="2019-08" db="EMBL/GenBank/DDBJ databases">
        <authorList>
            <person name="Kuhnert P."/>
        </authorList>
    </citation>
    <scope>NUCLEOTIDE SEQUENCE [LARGE SCALE GENOMIC DNA]</scope>
    <source>
        <strain evidence="5 7">B36.5</strain>
    </source>
</reference>
<reference evidence="6" key="2">
    <citation type="submission" date="2015-01" db="EMBL/GenBank/DDBJ databases">
        <authorList>
            <person name="Manzoor Shahid"/>
            <person name="Zubair Saima"/>
        </authorList>
    </citation>
    <scope>NUCLEOTIDE SEQUENCE [LARGE SCALE GENOMIC DNA]</scope>
    <source>
        <strain evidence="6">V1</strain>
    </source>
</reference>
<proteinExistence type="predicted"/>
<dbReference type="SUPFAM" id="SSF52172">
    <property type="entry name" value="CheY-like"/>
    <property type="match status" value="1"/>
</dbReference>
<dbReference type="Gene3D" id="3.40.50.2300">
    <property type="match status" value="1"/>
</dbReference>
<dbReference type="RefSeq" id="WP_002698596.1">
    <property type="nucleotide sequence ID" value="NZ_CDNC01000005.1"/>
</dbReference>
<dbReference type="InterPro" id="IPR011006">
    <property type="entry name" value="CheY-like_superfamily"/>
</dbReference>
<sequence>MTKTITNQIHILIAESDTIIALDLQSMLQRLGYTVAASVETAEDAISFAKQLNPDLILLDIGIQGKINGIEAAIKIQDSVKTPMIFLLSAADTPLLTKADDINYDGYLLKPIHPDSLAGTIDTAMYKYRSMQRIAQAQEEIKRYRKNYASLETLAKVDRVLFWQKEENCEVQFSSNEAGSRYRAIIEAAIQQYETDFAVFHRFDTIETVLITGTKTATEASGVIIRIDEDKEVHQ</sequence>
<dbReference type="OrthoDB" id="9789238at2"/>
<dbReference type="AlphaFoldDB" id="A0A0B7GU24"/>
<accession>A0A0B7GU24</accession>
<dbReference type="InterPro" id="IPR001789">
    <property type="entry name" value="Sig_transdc_resp-reg_receiver"/>
</dbReference>
<reference evidence="4" key="1">
    <citation type="submission" date="2015-01" db="EMBL/GenBank/DDBJ databases">
        <authorList>
            <person name="Xiang T."/>
            <person name="Song Y."/>
            <person name="Huang L."/>
            <person name="Wang B."/>
            <person name="Wu P."/>
        </authorList>
    </citation>
    <scope>NUCLEOTIDE SEQUENCE [LARGE SCALE GENOMIC DNA]</scope>
    <source>
        <strain evidence="4">V1</strain>
    </source>
</reference>
<dbReference type="PROSITE" id="PS50110">
    <property type="entry name" value="RESPONSE_REGULATORY"/>
    <property type="match status" value="1"/>
</dbReference>
<evidence type="ECO:0000313" key="4">
    <source>
        <dbReference type="EMBL" id="CEM61007.1"/>
    </source>
</evidence>
<keyword evidence="1" id="KW-0597">Phosphoprotein</keyword>
<dbReference type="Pfam" id="PF00072">
    <property type="entry name" value="Response_reg"/>
    <property type="match status" value="1"/>
</dbReference>
<name>A0A0B7GU24_TREPH</name>
<protein>
    <submittedName>
        <fullName evidence="4 5">Response regulator</fullName>
    </submittedName>
</protein>
<dbReference type="PANTHER" id="PTHR43367">
    <property type="match status" value="1"/>
</dbReference>
<feature type="domain" description="Response regulatory" evidence="3">
    <location>
        <begin position="10"/>
        <end position="125"/>
    </location>
</feature>
<evidence type="ECO:0000313" key="6">
    <source>
        <dbReference type="Proteomes" id="UP000042527"/>
    </source>
</evidence>
<evidence type="ECO:0000313" key="5">
    <source>
        <dbReference type="EMBL" id="QEJ98828.1"/>
    </source>
</evidence>
<evidence type="ECO:0000313" key="7">
    <source>
        <dbReference type="Proteomes" id="UP000323594"/>
    </source>
</evidence>
<evidence type="ECO:0000259" key="3">
    <source>
        <dbReference type="PROSITE" id="PS50110"/>
    </source>
</evidence>
<dbReference type="SMART" id="SM00448">
    <property type="entry name" value="REC"/>
    <property type="match status" value="1"/>
</dbReference>
<dbReference type="GeneID" id="57753948"/>
<organism evidence="4 6">
    <name type="scientific">Treponema phagedenis</name>
    <dbReference type="NCBI Taxonomy" id="162"/>
    <lineage>
        <taxon>Bacteria</taxon>
        <taxon>Pseudomonadati</taxon>
        <taxon>Spirochaetota</taxon>
        <taxon>Spirochaetia</taxon>
        <taxon>Spirochaetales</taxon>
        <taxon>Treponemataceae</taxon>
        <taxon>Treponema</taxon>
    </lineage>
</organism>
<evidence type="ECO:0000256" key="2">
    <source>
        <dbReference type="SAM" id="Coils"/>
    </source>
</evidence>
<feature type="coiled-coil region" evidence="2">
    <location>
        <begin position="127"/>
        <end position="154"/>
    </location>
</feature>
<evidence type="ECO:0000256" key="1">
    <source>
        <dbReference type="PROSITE-ProRule" id="PRU00169"/>
    </source>
</evidence>
<gene>
    <name evidence="5" type="ORF">FUT82_13040</name>
    <name evidence="4" type="ORF">TPHV1_130045</name>
</gene>
<keyword evidence="2" id="KW-0175">Coiled coil</keyword>
<dbReference type="EMBL" id="CP042817">
    <property type="protein sequence ID" value="QEJ98828.1"/>
    <property type="molecule type" value="Genomic_DNA"/>
</dbReference>
<dbReference type="EMBL" id="CDNC01000005">
    <property type="protein sequence ID" value="CEM61007.1"/>
    <property type="molecule type" value="Genomic_DNA"/>
</dbReference>
<dbReference type="Proteomes" id="UP000323594">
    <property type="component" value="Chromosome"/>
</dbReference>